<dbReference type="EMBL" id="MFEN01000038">
    <property type="protein sequence ID" value="OGE83730.1"/>
    <property type="molecule type" value="Genomic_DNA"/>
</dbReference>
<sequence length="124" mass="14052">MVRKEDLPPGLAEKLKKTGQKPENFVSLVAPYRPGDENIVLEGEDAKRFVEMRKHNETCRGANASPPCEPCARRNEGLFRALDNFGEPTKGDFECPQCEACRDSEPRLNWHIKMAHQEPPADFD</sequence>
<accession>A0A1F5P288</accession>
<proteinExistence type="predicted"/>
<reference evidence="1 2" key="1">
    <citation type="journal article" date="2016" name="Nat. Commun.">
        <title>Thousands of microbial genomes shed light on interconnected biogeochemical processes in an aquifer system.</title>
        <authorList>
            <person name="Anantharaman K."/>
            <person name="Brown C.T."/>
            <person name="Hug L.A."/>
            <person name="Sharon I."/>
            <person name="Castelle C.J."/>
            <person name="Probst A.J."/>
            <person name="Thomas B.C."/>
            <person name="Singh A."/>
            <person name="Wilkins M.J."/>
            <person name="Karaoz U."/>
            <person name="Brodie E.L."/>
            <person name="Williams K.H."/>
            <person name="Hubbard S.S."/>
            <person name="Banfield J.F."/>
        </authorList>
    </citation>
    <scope>NUCLEOTIDE SEQUENCE [LARGE SCALE GENOMIC DNA]</scope>
</reference>
<evidence type="ECO:0000313" key="2">
    <source>
        <dbReference type="Proteomes" id="UP000176339"/>
    </source>
</evidence>
<dbReference type="AlphaFoldDB" id="A0A1F5P288"/>
<protein>
    <submittedName>
        <fullName evidence="1">Uncharacterized protein</fullName>
    </submittedName>
</protein>
<comment type="caution">
    <text evidence="1">The sequence shown here is derived from an EMBL/GenBank/DDBJ whole genome shotgun (WGS) entry which is preliminary data.</text>
</comment>
<dbReference type="Proteomes" id="UP000176339">
    <property type="component" value="Unassembled WGS sequence"/>
</dbReference>
<evidence type="ECO:0000313" key="1">
    <source>
        <dbReference type="EMBL" id="OGE83730.1"/>
    </source>
</evidence>
<name>A0A1F5P288_9BACT</name>
<organism evidence="1 2">
    <name type="scientific">Candidatus Doudnabacteria bacterium RIFCSPHIGHO2_01_FULL_49_9</name>
    <dbReference type="NCBI Taxonomy" id="1817827"/>
    <lineage>
        <taxon>Bacteria</taxon>
        <taxon>Candidatus Doudnaibacteriota</taxon>
    </lineage>
</organism>
<gene>
    <name evidence="1" type="ORF">A2846_04425</name>
</gene>